<dbReference type="EMBL" id="PFLI01000028">
    <property type="protein sequence ID" value="PIY72457.1"/>
    <property type="molecule type" value="Genomic_DNA"/>
</dbReference>
<proteinExistence type="predicted"/>
<accession>A0A2M7QJE6</accession>
<dbReference type="Proteomes" id="UP000229401">
    <property type="component" value="Unassembled WGS sequence"/>
</dbReference>
<reference evidence="2" key="1">
    <citation type="submission" date="2017-09" db="EMBL/GenBank/DDBJ databases">
        <title>Depth-based differentiation of microbial function through sediment-hosted aquifers and enrichment of novel symbionts in the deep terrestrial subsurface.</title>
        <authorList>
            <person name="Probst A.J."/>
            <person name="Ladd B."/>
            <person name="Jarett J.K."/>
            <person name="Geller-Mcgrath D.E."/>
            <person name="Sieber C.M.K."/>
            <person name="Emerson J.B."/>
            <person name="Anantharaman K."/>
            <person name="Thomas B.C."/>
            <person name="Malmstrom R."/>
            <person name="Stieglmeier M."/>
            <person name="Klingl A."/>
            <person name="Woyke T."/>
            <person name="Ryan C.M."/>
            <person name="Banfield J.F."/>
        </authorList>
    </citation>
    <scope>NUCLEOTIDE SEQUENCE [LARGE SCALE GENOMIC DNA]</scope>
</reference>
<evidence type="ECO:0000313" key="2">
    <source>
        <dbReference type="Proteomes" id="UP000229401"/>
    </source>
</evidence>
<protein>
    <submittedName>
        <fullName evidence="1">Uncharacterized protein</fullName>
    </submittedName>
</protein>
<name>A0A2M7QJE6_9BACT</name>
<comment type="caution">
    <text evidence="1">The sequence shown here is derived from an EMBL/GenBank/DDBJ whole genome shotgun (WGS) entry which is preliminary data.</text>
</comment>
<gene>
    <name evidence="1" type="ORF">COY87_00875</name>
</gene>
<organism evidence="1 2">
    <name type="scientific">Candidatus Roizmanbacteria bacterium CG_4_10_14_0_8_um_filter_33_9</name>
    <dbReference type="NCBI Taxonomy" id="1974826"/>
    <lineage>
        <taxon>Bacteria</taxon>
        <taxon>Candidatus Roizmaniibacteriota</taxon>
    </lineage>
</organism>
<sequence>MLAAASTKVARAENNCHDLSTMAKKVGSNYSLFNRRLFCVYKQGFAALAAGAGATSAILDSPENPNLWTVTNSTGSFKNGFSGMI</sequence>
<evidence type="ECO:0000313" key="1">
    <source>
        <dbReference type="EMBL" id="PIY72457.1"/>
    </source>
</evidence>
<dbReference type="AlphaFoldDB" id="A0A2M7QJE6"/>